<feature type="transmembrane region" description="Helical" evidence="1">
    <location>
        <begin position="67"/>
        <end position="89"/>
    </location>
</feature>
<keyword evidence="1" id="KW-0812">Transmembrane</keyword>
<name>A0A917RE36_9NOCA</name>
<keyword evidence="1" id="KW-1133">Transmembrane helix</keyword>
<sequence length="94" mass="9464">MAPAPDNTPPARNGAGLTALLLGIFAFAFAFIPFASEILTAPAGLAAMAAGFIGWDRVDRGIATNRADALIGGVLGAVALMMTLLVYAATSWAG</sequence>
<reference evidence="2" key="1">
    <citation type="journal article" date="2014" name="Int. J. Syst. Evol. Microbiol.">
        <title>Complete genome sequence of Corynebacterium casei LMG S-19264T (=DSM 44701T), isolated from a smear-ripened cheese.</title>
        <authorList>
            <consortium name="US DOE Joint Genome Institute (JGI-PGF)"/>
            <person name="Walter F."/>
            <person name="Albersmeier A."/>
            <person name="Kalinowski J."/>
            <person name="Ruckert C."/>
        </authorList>
    </citation>
    <scope>NUCLEOTIDE SEQUENCE</scope>
    <source>
        <strain evidence="2">CGMCC 4.3508</strain>
    </source>
</reference>
<reference evidence="2" key="2">
    <citation type="submission" date="2020-09" db="EMBL/GenBank/DDBJ databases">
        <authorList>
            <person name="Sun Q."/>
            <person name="Zhou Y."/>
        </authorList>
    </citation>
    <scope>NUCLEOTIDE SEQUENCE</scope>
    <source>
        <strain evidence="2">CGMCC 4.3508</strain>
    </source>
</reference>
<evidence type="ECO:0000313" key="2">
    <source>
        <dbReference type="EMBL" id="GGL03266.1"/>
    </source>
</evidence>
<comment type="caution">
    <text evidence="2">The sequence shown here is derived from an EMBL/GenBank/DDBJ whole genome shotgun (WGS) entry which is preliminary data.</text>
</comment>
<keyword evidence="3" id="KW-1185">Reference proteome</keyword>
<gene>
    <name evidence="2" type="ORF">GCM10011588_17450</name>
</gene>
<evidence type="ECO:0000313" key="3">
    <source>
        <dbReference type="Proteomes" id="UP000638263"/>
    </source>
</evidence>
<dbReference type="AlphaFoldDB" id="A0A917RE36"/>
<keyword evidence="1" id="KW-0472">Membrane</keyword>
<evidence type="ECO:0000256" key="1">
    <source>
        <dbReference type="SAM" id="Phobius"/>
    </source>
</evidence>
<dbReference type="RefSeq" id="WP_062996377.1">
    <property type="nucleotide sequence ID" value="NZ_BMMH01000002.1"/>
</dbReference>
<protein>
    <recommendedName>
        <fullName evidence="4">DUF4190 domain-containing protein</fullName>
    </recommendedName>
</protein>
<organism evidence="2 3">
    <name type="scientific">Nocardia jinanensis</name>
    <dbReference type="NCBI Taxonomy" id="382504"/>
    <lineage>
        <taxon>Bacteria</taxon>
        <taxon>Bacillati</taxon>
        <taxon>Actinomycetota</taxon>
        <taxon>Actinomycetes</taxon>
        <taxon>Mycobacteriales</taxon>
        <taxon>Nocardiaceae</taxon>
        <taxon>Nocardia</taxon>
    </lineage>
</organism>
<dbReference type="EMBL" id="BMMH01000002">
    <property type="protein sequence ID" value="GGL03266.1"/>
    <property type="molecule type" value="Genomic_DNA"/>
</dbReference>
<evidence type="ECO:0008006" key="4">
    <source>
        <dbReference type="Google" id="ProtNLM"/>
    </source>
</evidence>
<accession>A0A917RE36</accession>
<dbReference type="Proteomes" id="UP000638263">
    <property type="component" value="Unassembled WGS sequence"/>
</dbReference>
<feature type="transmembrane region" description="Helical" evidence="1">
    <location>
        <begin position="38"/>
        <end position="55"/>
    </location>
</feature>
<feature type="transmembrane region" description="Helical" evidence="1">
    <location>
        <begin position="12"/>
        <end position="32"/>
    </location>
</feature>
<proteinExistence type="predicted"/>